<protein>
    <submittedName>
        <fullName evidence="1">Uncharacterized protein</fullName>
    </submittedName>
</protein>
<accession>A0ACB8AE00</accession>
<organism evidence="1 2">
    <name type="scientific">Hygrophoropsis aurantiaca</name>
    <dbReference type="NCBI Taxonomy" id="72124"/>
    <lineage>
        <taxon>Eukaryota</taxon>
        <taxon>Fungi</taxon>
        <taxon>Dikarya</taxon>
        <taxon>Basidiomycota</taxon>
        <taxon>Agaricomycotina</taxon>
        <taxon>Agaricomycetes</taxon>
        <taxon>Agaricomycetidae</taxon>
        <taxon>Boletales</taxon>
        <taxon>Coniophorineae</taxon>
        <taxon>Hygrophoropsidaceae</taxon>
        <taxon>Hygrophoropsis</taxon>
    </lineage>
</organism>
<reference evidence="1" key="1">
    <citation type="journal article" date="2021" name="New Phytol.">
        <title>Evolutionary innovations through gain and loss of genes in the ectomycorrhizal Boletales.</title>
        <authorList>
            <person name="Wu G."/>
            <person name="Miyauchi S."/>
            <person name="Morin E."/>
            <person name="Kuo A."/>
            <person name="Drula E."/>
            <person name="Varga T."/>
            <person name="Kohler A."/>
            <person name="Feng B."/>
            <person name="Cao Y."/>
            <person name="Lipzen A."/>
            <person name="Daum C."/>
            <person name="Hundley H."/>
            <person name="Pangilinan J."/>
            <person name="Johnson J."/>
            <person name="Barry K."/>
            <person name="LaButti K."/>
            <person name="Ng V."/>
            <person name="Ahrendt S."/>
            <person name="Min B."/>
            <person name="Choi I.G."/>
            <person name="Park H."/>
            <person name="Plett J.M."/>
            <person name="Magnuson J."/>
            <person name="Spatafora J.W."/>
            <person name="Nagy L.G."/>
            <person name="Henrissat B."/>
            <person name="Grigoriev I.V."/>
            <person name="Yang Z.L."/>
            <person name="Xu J."/>
            <person name="Martin F.M."/>
        </authorList>
    </citation>
    <scope>NUCLEOTIDE SEQUENCE</scope>
    <source>
        <strain evidence="1">ATCC 28755</strain>
    </source>
</reference>
<evidence type="ECO:0000313" key="1">
    <source>
        <dbReference type="EMBL" id="KAH7911555.1"/>
    </source>
</evidence>
<sequence>MNRRSFKGAFLLLGITKSRRAKYQSVSFCVAIERNRKNKEFEEVGQGWNASVTPTRSFATYYSFLFGHGSLQQLAIDPAIGRFKSTFATKGRHSSVGIDRILQIDSIWYLGQHLGACKSHWMSLPAFQSQHRKYDMHGHAQCKFRPCSSIVFHESCE</sequence>
<gene>
    <name evidence="1" type="ORF">BJ138DRAFT_1150303</name>
</gene>
<dbReference type="Proteomes" id="UP000790377">
    <property type="component" value="Unassembled WGS sequence"/>
</dbReference>
<dbReference type="EMBL" id="MU267674">
    <property type="protein sequence ID" value="KAH7911555.1"/>
    <property type="molecule type" value="Genomic_DNA"/>
</dbReference>
<comment type="caution">
    <text evidence="1">The sequence shown here is derived from an EMBL/GenBank/DDBJ whole genome shotgun (WGS) entry which is preliminary data.</text>
</comment>
<evidence type="ECO:0000313" key="2">
    <source>
        <dbReference type="Proteomes" id="UP000790377"/>
    </source>
</evidence>
<keyword evidence="2" id="KW-1185">Reference proteome</keyword>
<name>A0ACB8AE00_9AGAM</name>
<proteinExistence type="predicted"/>